<reference evidence="2" key="1">
    <citation type="journal article" date="2005" name="Nature">
        <title>The map-based sequence of the rice genome.</title>
        <authorList>
            <consortium name="International rice genome sequencing project (IRGSP)"/>
            <person name="Matsumoto T."/>
            <person name="Wu J."/>
            <person name="Kanamori H."/>
            <person name="Katayose Y."/>
            <person name="Fujisawa M."/>
            <person name="Namiki N."/>
            <person name="Mizuno H."/>
            <person name="Yamamoto K."/>
            <person name="Antonio B.A."/>
            <person name="Baba T."/>
            <person name="Sakata K."/>
            <person name="Nagamura Y."/>
            <person name="Aoki H."/>
            <person name="Arikawa K."/>
            <person name="Arita K."/>
            <person name="Bito T."/>
            <person name="Chiden Y."/>
            <person name="Fujitsuka N."/>
            <person name="Fukunaka R."/>
            <person name="Hamada M."/>
            <person name="Harada C."/>
            <person name="Hayashi A."/>
            <person name="Hijishita S."/>
            <person name="Honda M."/>
            <person name="Hosokawa S."/>
            <person name="Ichikawa Y."/>
            <person name="Idonuma A."/>
            <person name="Iijima M."/>
            <person name="Ikeda M."/>
            <person name="Ikeno M."/>
            <person name="Ito K."/>
            <person name="Ito S."/>
            <person name="Ito T."/>
            <person name="Ito Y."/>
            <person name="Ito Y."/>
            <person name="Iwabuchi A."/>
            <person name="Kamiya K."/>
            <person name="Karasawa W."/>
            <person name="Kurita K."/>
            <person name="Katagiri S."/>
            <person name="Kikuta A."/>
            <person name="Kobayashi H."/>
            <person name="Kobayashi N."/>
            <person name="Machita K."/>
            <person name="Maehara T."/>
            <person name="Masukawa M."/>
            <person name="Mizubayashi T."/>
            <person name="Mukai Y."/>
            <person name="Nagasaki H."/>
            <person name="Nagata Y."/>
            <person name="Naito S."/>
            <person name="Nakashima M."/>
            <person name="Nakama Y."/>
            <person name="Nakamichi Y."/>
            <person name="Nakamura M."/>
            <person name="Meguro A."/>
            <person name="Negishi M."/>
            <person name="Ohta I."/>
            <person name="Ohta T."/>
            <person name="Okamoto M."/>
            <person name="Ono N."/>
            <person name="Saji S."/>
            <person name="Sakaguchi M."/>
            <person name="Sakai K."/>
            <person name="Shibata M."/>
            <person name="Shimokawa T."/>
            <person name="Song J."/>
            <person name="Takazaki Y."/>
            <person name="Terasawa K."/>
            <person name="Tsugane M."/>
            <person name="Tsuji K."/>
            <person name="Ueda S."/>
            <person name="Waki K."/>
            <person name="Yamagata H."/>
            <person name="Yamamoto M."/>
            <person name="Yamamoto S."/>
            <person name="Yamane H."/>
            <person name="Yoshiki S."/>
            <person name="Yoshihara R."/>
            <person name="Yukawa K."/>
            <person name="Zhong H."/>
            <person name="Yano M."/>
            <person name="Yuan Q."/>
            <person name="Ouyang S."/>
            <person name="Liu J."/>
            <person name="Jones K.M."/>
            <person name="Gansberger K."/>
            <person name="Moffat K."/>
            <person name="Hill J."/>
            <person name="Bera J."/>
            <person name="Fadrosh D."/>
            <person name="Jin S."/>
            <person name="Johri S."/>
            <person name="Kim M."/>
            <person name="Overton L."/>
            <person name="Reardon M."/>
            <person name="Tsitrin T."/>
            <person name="Vuong H."/>
            <person name="Weaver B."/>
            <person name="Ciecko A."/>
            <person name="Tallon L."/>
            <person name="Jackson J."/>
            <person name="Pai G."/>
            <person name="Aken S.V."/>
            <person name="Utterback T."/>
            <person name="Reidmuller S."/>
            <person name="Feldblyum T."/>
            <person name="Hsiao J."/>
            <person name="Zismann V."/>
            <person name="Iobst S."/>
            <person name="de Vazeille A.R."/>
            <person name="Buell C.R."/>
            <person name="Ying K."/>
            <person name="Li Y."/>
            <person name="Lu T."/>
            <person name="Huang Y."/>
            <person name="Zhao Q."/>
            <person name="Feng Q."/>
            <person name="Zhang L."/>
            <person name="Zhu J."/>
            <person name="Weng Q."/>
            <person name="Mu J."/>
            <person name="Lu Y."/>
            <person name="Fan D."/>
            <person name="Liu Y."/>
            <person name="Guan J."/>
            <person name="Zhang Y."/>
            <person name="Yu S."/>
            <person name="Liu X."/>
            <person name="Zhang Y."/>
            <person name="Hong G."/>
            <person name="Han B."/>
            <person name="Choisne N."/>
            <person name="Demange N."/>
            <person name="Orjeda G."/>
            <person name="Samain S."/>
            <person name="Cattolico L."/>
            <person name="Pelletier E."/>
            <person name="Couloux A."/>
            <person name="Segurens B."/>
            <person name="Wincker P."/>
            <person name="D'Hont A."/>
            <person name="Scarpelli C."/>
            <person name="Weissenbach J."/>
            <person name="Salanoubat M."/>
            <person name="Quetier F."/>
            <person name="Yu Y."/>
            <person name="Kim H.R."/>
            <person name="Rambo T."/>
            <person name="Currie J."/>
            <person name="Collura K."/>
            <person name="Luo M."/>
            <person name="Yang T."/>
            <person name="Ammiraju J.S.S."/>
            <person name="Engler F."/>
            <person name="Soderlund C."/>
            <person name="Wing R.A."/>
            <person name="Palmer L.E."/>
            <person name="de la Bastide M."/>
            <person name="Spiegel L."/>
            <person name="Nascimento L."/>
            <person name="Zutavern T."/>
            <person name="O'Shaughnessy A."/>
            <person name="Dike S."/>
            <person name="Dedhia N."/>
            <person name="Preston R."/>
            <person name="Balija V."/>
            <person name="McCombie W.R."/>
            <person name="Chow T."/>
            <person name="Chen H."/>
            <person name="Chung M."/>
            <person name="Chen C."/>
            <person name="Shaw J."/>
            <person name="Wu H."/>
            <person name="Hsiao K."/>
            <person name="Chao Y."/>
            <person name="Chu M."/>
            <person name="Cheng C."/>
            <person name="Hour A."/>
            <person name="Lee P."/>
            <person name="Lin S."/>
            <person name="Lin Y."/>
            <person name="Liou J."/>
            <person name="Liu S."/>
            <person name="Hsing Y."/>
            <person name="Raghuvanshi S."/>
            <person name="Mohanty A."/>
            <person name="Bharti A.K."/>
            <person name="Gaur A."/>
            <person name="Gupta V."/>
            <person name="Kumar D."/>
            <person name="Ravi V."/>
            <person name="Vij S."/>
            <person name="Kapur A."/>
            <person name="Khurana P."/>
            <person name="Khurana P."/>
            <person name="Khurana J.P."/>
            <person name="Tyagi A.K."/>
            <person name="Gaikwad K."/>
            <person name="Singh A."/>
            <person name="Dalal V."/>
            <person name="Srivastava S."/>
            <person name="Dixit A."/>
            <person name="Pal A.K."/>
            <person name="Ghazi I.A."/>
            <person name="Yadav M."/>
            <person name="Pandit A."/>
            <person name="Bhargava A."/>
            <person name="Sureshbabu K."/>
            <person name="Batra K."/>
            <person name="Sharma T.R."/>
            <person name="Mohapatra T."/>
            <person name="Singh N.K."/>
            <person name="Messing J."/>
            <person name="Nelson A.B."/>
            <person name="Fuks G."/>
            <person name="Kavchok S."/>
            <person name="Keizer G."/>
            <person name="Linton E."/>
            <person name="Llaca V."/>
            <person name="Song R."/>
            <person name="Tanyolac B."/>
            <person name="Young S."/>
            <person name="Ho-Il K."/>
            <person name="Hahn J.H."/>
            <person name="Sangsakoo G."/>
            <person name="Vanavichit A."/>
            <person name="de Mattos Luiz.A.T."/>
            <person name="Zimmer P.D."/>
            <person name="Malone G."/>
            <person name="Dellagostin O."/>
            <person name="de Oliveira A.C."/>
            <person name="Bevan M."/>
            <person name="Bancroft I."/>
            <person name="Minx P."/>
            <person name="Cordum H."/>
            <person name="Wilson R."/>
            <person name="Cheng Z."/>
            <person name="Jin W."/>
            <person name="Jiang J."/>
            <person name="Leong S.A."/>
            <person name="Iwama H."/>
            <person name="Gojobori T."/>
            <person name="Itoh T."/>
            <person name="Niimura Y."/>
            <person name="Fujii Y."/>
            <person name="Habara T."/>
            <person name="Sakai H."/>
            <person name="Sato Y."/>
            <person name="Wilson G."/>
            <person name="Kumar K."/>
            <person name="McCouch S."/>
            <person name="Juretic N."/>
            <person name="Hoen D."/>
            <person name="Wright S."/>
            <person name="Bruskiewich R."/>
            <person name="Bureau T."/>
            <person name="Miyao A."/>
            <person name="Hirochika H."/>
            <person name="Nishikawa T."/>
            <person name="Kadowaki K."/>
            <person name="Sugiura M."/>
            <person name="Burr B."/>
            <person name="Sasaki T."/>
        </authorList>
    </citation>
    <scope>NUCLEOTIDE SEQUENCE [LARGE SCALE GENOMIC DNA]</scope>
    <source>
        <strain evidence="2">cv. Nipponbare</strain>
    </source>
</reference>
<dbReference type="PaxDb" id="39947-A0A0P0WNS0"/>
<evidence type="ECO:0000313" key="2">
    <source>
        <dbReference type="Proteomes" id="UP000059680"/>
    </source>
</evidence>
<organism evidence="1 2">
    <name type="scientific">Oryza sativa subsp. japonica</name>
    <name type="common">Rice</name>
    <dbReference type="NCBI Taxonomy" id="39947"/>
    <lineage>
        <taxon>Eukaryota</taxon>
        <taxon>Viridiplantae</taxon>
        <taxon>Streptophyta</taxon>
        <taxon>Embryophyta</taxon>
        <taxon>Tracheophyta</taxon>
        <taxon>Spermatophyta</taxon>
        <taxon>Magnoliopsida</taxon>
        <taxon>Liliopsida</taxon>
        <taxon>Poales</taxon>
        <taxon>Poaceae</taxon>
        <taxon>BOP clade</taxon>
        <taxon>Oryzoideae</taxon>
        <taxon>Oryzeae</taxon>
        <taxon>Oryzinae</taxon>
        <taxon>Oryza</taxon>
        <taxon>Oryza sativa</taxon>
    </lineage>
</organism>
<accession>A0A0P0WNS0</accession>
<proteinExistence type="predicted"/>
<reference evidence="1 2" key="2">
    <citation type="journal article" date="2013" name="Plant Cell Physiol.">
        <title>Rice Annotation Project Database (RAP-DB): an integrative and interactive database for rice genomics.</title>
        <authorList>
            <person name="Sakai H."/>
            <person name="Lee S.S."/>
            <person name="Tanaka T."/>
            <person name="Numa H."/>
            <person name="Kim J."/>
            <person name="Kawahara Y."/>
            <person name="Wakimoto H."/>
            <person name="Yang C.C."/>
            <person name="Iwamoto M."/>
            <person name="Abe T."/>
            <person name="Yamada Y."/>
            <person name="Muto A."/>
            <person name="Inokuchi H."/>
            <person name="Ikemura T."/>
            <person name="Matsumoto T."/>
            <person name="Sasaki T."/>
            <person name="Itoh T."/>
        </authorList>
    </citation>
    <scope>NUCLEOTIDE SEQUENCE [LARGE SCALE GENOMIC DNA]</scope>
    <source>
        <strain evidence="2">cv. Nipponbare</strain>
    </source>
</reference>
<keyword evidence="2" id="KW-1185">Reference proteome</keyword>
<name>A0A0P0WNS0_ORYSJ</name>
<dbReference type="InParanoid" id="A0A0P0WNS0"/>
<dbReference type="EMBL" id="AP014961">
    <property type="protein sequence ID" value="BAS94524.1"/>
    <property type="molecule type" value="Genomic_DNA"/>
</dbReference>
<dbReference type="Gramene" id="Os05t0475475-00">
    <property type="protein sequence ID" value="Os05t0475475-00"/>
    <property type="gene ID" value="Os05g0475475"/>
</dbReference>
<reference evidence="1 2" key="3">
    <citation type="journal article" date="2013" name="Rice">
        <title>Improvement of the Oryza sativa Nipponbare reference genome using next generation sequence and optical map data.</title>
        <authorList>
            <person name="Kawahara Y."/>
            <person name="de la Bastide M."/>
            <person name="Hamilton J.P."/>
            <person name="Kanamori H."/>
            <person name="McCombie W.R."/>
            <person name="Ouyang S."/>
            <person name="Schwartz D.C."/>
            <person name="Tanaka T."/>
            <person name="Wu J."/>
            <person name="Zhou S."/>
            <person name="Childs K.L."/>
            <person name="Davidson R.M."/>
            <person name="Lin H."/>
            <person name="Quesada-Ocampo L."/>
            <person name="Vaillancourt B."/>
            <person name="Sakai H."/>
            <person name="Lee S.S."/>
            <person name="Kim J."/>
            <person name="Numa H."/>
            <person name="Itoh T."/>
            <person name="Buell C.R."/>
            <person name="Matsumoto T."/>
        </authorList>
    </citation>
    <scope>NUCLEOTIDE SEQUENCE [LARGE SCALE GENOMIC DNA]</scope>
    <source>
        <strain evidence="2">cv. Nipponbare</strain>
    </source>
</reference>
<protein>
    <submittedName>
        <fullName evidence="1">Os05g0475475 protein</fullName>
    </submittedName>
</protein>
<evidence type="ECO:0000313" key="1">
    <source>
        <dbReference type="EMBL" id="BAS94524.1"/>
    </source>
</evidence>
<dbReference type="Proteomes" id="UP000059680">
    <property type="component" value="Chromosome 5"/>
</dbReference>
<gene>
    <name evidence="1" type="ordered locus">Os05g0475475</name>
    <name evidence="1" type="ORF">OSNPB_050475475</name>
</gene>
<sequence length="108" mass="12204">MATSVKPGNHQCKLVRLRARIFFSSYLQITRHFGCQCLGKICNSMIQVKNCGVLYPLCLVDHRLNNIRMAVPATNGCNATKSIQVTAAILVEQVLHFPIDYVQLKWRS</sequence>
<dbReference type="AlphaFoldDB" id="A0A0P0WNS0"/>